<gene>
    <name evidence="3" type="ORF">DWX36_09345</name>
    <name evidence="1" type="ORF">G4958_01140</name>
    <name evidence="2" type="ORF">G4981_04585</name>
</gene>
<dbReference type="InterPro" id="IPR045714">
    <property type="entry name" value="DUF6070"/>
</dbReference>
<reference evidence="3 4" key="1">
    <citation type="submission" date="2018-08" db="EMBL/GenBank/DDBJ databases">
        <title>A genome reference for cultivated species of the human gut microbiota.</title>
        <authorList>
            <person name="Zou Y."/>
            <person name="Xue W."/>
            <person name="Luo G."/>
        </authorList>
    </citation>
    <scope>NUCLEOTIDE SEQUENCE [LARGE SCALE GENOMIC DNA]</scope>
    <source>
        <strain evidence="3 4">AF19-16AC</strain>
    </source>
</reference>
<evidence type="ECO:0000313" key="4">
    <source>
        <dbReference type="Proteomes" id="UP000283834"/>
    </source>
</evidence>
<evidence type="ECO:0000313" key="5">
    <source>
        <dbReference type="Proteomes" id="UP001296581"/>
    </source>
</evidence>
<proteinExistence type="predicted"/>
<comment type="caution">
    <text evidence="2">The sequence shown here is derived from an EMBL/GenBank/DDBJ whole genome shotgun (WGS) entry which is preliminary data.</text>
</comment>
<sequence>MKRKVIALLVICVMVLSGCGKTTPEEKSEETVQDIQQKEIADDFEELMEGTRELYEKAAENKLLDSLEFQKQVIDYLGQKGYAAVDMKDQVDMVHSEQVETYCEKAKRGESADVVIYSVIEQGGVVRYELHTDGDDMDAIVSTVRWTDNKPCMIYYHKFKVHSWKYTEKGYFFIEEYHPPGFDGPPREKGFRVKPLDQKLRELNQKYVLPIGYRLNNMLITNWKEEDYSNLNFYDLYELKYPSIYGKEIPYAMKEGVEYQIPKEEFESVLQTLFPITSEQIQKNAVYNPDTQRYRYRPRGLHDCEFPYEPYPEVISYEELGDGKLKLVVEAVWEIEMLDQAFRSELVVEPLEGGKIHYVSNTILSPEEDEPRWYVPRLTDEQWREAYEKGYHLPIKKEEREKAEKDSIAALKLVQDIYAEADKGDASNVVLTDSVMEQMKKILGRGGVPVISSEEYSVMENYQVMENFLHSSEQGVEGNVILYDILQDGSIERRKYLYDGKEMYLLAVRAVWNEEGDPVIAYRSYTRMKEWRYTEKGWFAYELCVPEPPEVSEIVDGSCMIRVKPLDAECIELSKKCVLPLGYQGNNLLCSNWDREHLEGLDYNGLYEYLYQMKYQKRFVMEEGKNGIPAEEFEQLMSEYLPVTAEQLRNIATFDAEKQEYVWAKLGCGNYAPTHFGTSLPEVIKVEEHQDGALTLTVEAVCDMVISNDAVITHELTVKFREDGSFQYLGNKVLEDGIHQIPQYQYRIAR</sequence>
<reference evidence="2" key="3">
    <citation type="submission" date="2020-02" db="EMBL/GenBank/DDBJ databases">
        <authorList>
            <person name="Littmann E."/>
            <person name="Sorbara M."/>
        </authorList>
    </citation>
    <scope>NUCLEOTIDE SEQUENCE</scope>
    <source>
        <strain evidence="2">MSK.11.9</strain>
        <strain evidence="1">MSK.22.53</strain>
    </source>
</reference>
<name>A0A2N5NP52_MEDGN</name>
<accession>A0A2N5NP52</accession>
<dbReference type="Proteomes" id="UP001296581">
    <property type="component" value="Unassembled WGS sequence"/>
</dbReference>
<evidence type="ECO:0000313" key="2">
    <source>
        <dbReference type="EMBL" id="NSI64552.1"/>
    </source>
</evidence>
<dbReference type="AlphaFoldDB" id="A0A2N5NP52"/>
<evidence type="ECO:0000313" key="1">
    <source>
        <dbReference type="EMBL" id="NSI17981.1"/>
    </source>
</evidence>
<dbReference type="Pfam" id="PF19546">
    <property type="entry name" value="DUF6070"/>
    <property type="match status" value="2"/>
</dbReference>
<organism evidence="2 5">
    <name type="scientific">Mediterraneibacter gnavus</name>
    <name type="common">Ruminococcus gnavus</name>
    <dbReference type="NCBI Taxonomy" id="33038"/>
    <lineage>
        <taxon>Bacteria</taxon>
        <taxon>Bacillati</taxon>
        <taxon>Bacillota</taxon>
        <taxon>Clostridia</taxon>
        <taxon>Lachnospirales</taxon>
        <taxon>Lachnospiraceae</taxon>
        <taxon>Mediterraneibacter</taxon>
    </lineage>
</organism>
<dbReference type="EMBL" id="JAAIRM010000002">
    <property type="protein sequence ID" value="NSI17981.1"/>
    <property type="molecule type" value="Genomic_DNA"/>
</dbReference>
<evidence type="ECO:0000313" key="3">
    <source>
        <dbReference type="EMBL" id="RGT38860.1"/>
    </source>
</evidence>
<dbReference type="PROSITE" id="PS51257">
    <property type="entry name" value="PROKAR_LIPOPROTEIN"/>
    <property type="match status" value="1"/>
</dbReference>
<dbReference type="EMBL" id="QRWQ01000007">
    <property type="protein sequence ID" value="RGT38860.1"/>
    <property type="molecule type" value="Genomic_DNA"/>
</dbReference>
<dbReference type="Proteomes" id="UP001296643">
    <property type="component" value="Unassembled WGS sequence"/>
</dbReference>
<dbReference type="RefSeq" id="WP_101885116.1">
    <property type="nucleotide sequence ID" value="NZ_BAABSA010000021.1"/>
</dbReference>
<dbReference type="Proteomes" id="UP000283834">
    <property type="component" value="Unassembled WGS sequence"/>
</dbReference>
<dbReference type="EMBL" id="JAAIRY010000005">
    <property type="protein sequence ID" value="NSI64552.1"/>
    <property type="molecule type" value="Genomic_DNA"/>
</dbReference>
<reference evidence="2" key="2">
    <citation type="journal article" date="2020" name="Cell Host Microbe">
        <title>Functional and Genomic Variation between Human-Derived Isolates of Lachnospiraceae Reveals Inter- and Intra-Species Diversity.</title>
        <authorList>
            <person name="Sorbara M.T."/>
            <person name="Littmann E.R."/>
            <person name="Fontana E."/>
            <person name="Moody T.U."/>
            <person name="Kohout C.E."/>
            <person name="Gjonbalaj M."/>
            <person name="Eaton V."/>
            <person name="Seok R."/>
            <person name="Leiner I.M."/>
            <person name="Pamer E.G."/>
        </authorList>
    </citation>
    <scope>NUCLEOTIDE SEQUENCE</scope>
    <source>
        <strain evidence="2">MSK.11.9</strain>
        <strain evidence="1">MSK.22.53</strain>
    </source>
</reference>
<protein>
    <submittedName>
        <fullName evidence="2">Uncharacterized protein</fullName>
    </submittedName>
</protein>